<feature type="transmembrane region" description="Helical" evidence="1">
    <location>
        <begin position="108"/>
        <end position="127"/>
    </location>
</feature>
<keyword evidence="1" id="KW-0472">Membrane</keyword>
<evidence type="ECO:0000256" key="1">
    <source>
        <dbReference type="SAM" id="Phobius"/>
    </source>
</evidence>
<feature type="transmembrane region" description="Helical" evidence="1">
    <location>
        <begin position="66"/>
        <end position="87"/>
    </location>
</feature>
<keyword evidence="1" id="KW-1133">Transmembrane helix</keyword>
<keyword evidence="2" id="KW-1185">Reference proteome</keyword>
<evidence type="ECO:0000313" key="3">
    <source>
        <dbReference type="WBParaSite" id="Gr19_v10_g11819.t1"/>
    </source>
</evidence>
<protein>
    <submittedName>
        <fullName evidence="3">Uncharacterized protein</fullName>
    </submittedName>
</protein>
<feature type="transmembrane region" description="Helical" evidence="1">
    <location>
        <begin position="12"/>
        <end position="34"/>
    </location>
</feature>
<feature type="transmembrane region" description="Helical" evidence="1">
    <location>
        <begin position="139"/>
        <end position="161"/>
    </location>
</feature>
<sequence>MGFADIISNLKSVHAAVIGTNILLLTAAMGIGFIDVNTKNIPGNPENKDSKTTYKVWSWKFFDGHWPLMTLVIFALVIPWWINGFLLCQQMKNSDLKDKLGKARLLQMLGVALLLVLGSGVITTLYVSNLASGDEDKVFLILSMCFCWASFFAHAAQIILVQFRFSVR</sequence>
<reference evidence="3" key="1">
    <citation type="submission" date="2022-11" db="UniProtKB">
        <authorList>
            <consortium name="WormBaseParasite"/>
        </authorList>
    </citation>
    <scope>IDENTIFICATION</scope>
</reference>
<evidence type="ECO:0000313" key="2">
    <source>
        <dbReference type="Proteomes" id="UP000887572"/>
    </source>
</evidence>
<proteinExistence type="predicted"/>
<name>A0A914GZF6_GLORO</name>
<dbReference type="AlphaFoldDB" id="A0A914GZF6"/>
<dbReference type="WBParaSite" id="Gr19_v10_g11819.t1">
    <property type="protein sequence ID" value="Gr19_v10_g11819.t1"/>
    <property type="gene ID" value="Gr19_v10_g11819"/>
</dbReference>
<accession>A0A914GZF6</accession>
<keyword evidence="1" id="KW-0812">Transmembrane</keyword>
<organism evidence="2 3">
    <name type="scientific">Globodera rostochiensis</name>
    <name type="common">Golden nematode worm</name>
    <name type="synonym">Heterodera rostochiensis</name>
    <dbReference type="NCBI Taxonomy" id="31243"/>
    <lineage>
        <taxon>Eukaryota</taxon>
        <taxon>Metazoa</taxon>
        <taxon>Ecdysozoa</taxon>
        <taxon>Nematoda</taxon>
        <taxon>Chromadorea</taxon>
        <taxon>Rhabditida</taxon>
        <taxon>Tylenchina</taxon>
        <taxon>Tylenchomorpha</taxon>
        <taxon>Tylenchoidea</taxon>
        <taxon>Heteroderidae</taxon>
        <taxon>Heteroderinae</taxon>
        <taxon>Globodera</taxon>
    </lineage>
</organism>
<dbReference type="Proteomes" id="UP000887572">
    <property type="component" value="Unplaced"/>
</dbReference>